<evidence type="ECO:0000313" key="1">
    <source>
        <dbReference type="EMBL" id="SOO22234.1"/>
    </source>
</evidence>
<name>A0A7Z7IVB7_XANCH</name>
<dbReference type="Proteomes" id="UP000234345">
    <property type="component" value="Unassembled WGS sequence"/>
</dbReference>
<protein>
    <submittedName>
        <fullName evidence="1">ROK family protein</fullName>
    </submittedName>
</protein>
<dbReference type="InterPro" id="IPR043129">
    <property type="entry name" value="ATPase_NBD"/>
</dbReference>
<sequence length="105" mass="11666">MKLLFEIYNNLNKPIELKNSLLEIYDELFNHISLLIHALDPEVVVIGGGGSLAGNNLLELFQLGIKNKLTDSYKDIVDFKLALLKNDAGMIGAAFYALEQSLKTN</sequence>
<accession>A0A7Z7IVB7</accession>
<dbReference type="AlphaFoldDB" id="A0A7Z7IVB7"/>
<evidence type="ECO:0000313" key="2">
    <source>
        <dbReference type="Proteomes" id="UP000234345"/>
    </source>
</evidence>
<comment type="caution">
    <text evidence="1">The sequence shown here is derived from an EMBL/GenBank/DDBJ whole genome shotgun (WGS) entry which is preliminary data.</text>
</comment>
<organism evidence="1 2">
    <name type="scientific">Xanthomonas campestris pv. phaseoli</name>
    <dbReference type="NCBI Taxonomy" id="317013"/>
    <lineage>
        <taxon>Bacteria</taxon>
        <taxon>Pseudomonadati</taxon>
        <taxon>Pseudomonadota</taxon>
        <taxon>Gammaproteobacteria</taxon>
        <taxon>Lysobacterales</taxon>
        <taxon>Lysobacteraceae</taxon>
        <taxon>Xanthomonas</taxon>
    </lineage>
</organism>
<dbReference type="Gene3D" id="3.30.420.40">
    <property type="match status" value="1"/>
</dbReference>
<proteinExistence type="predicted"/>
<dbReference type="SUPFAM" id="SSF53067">
    <property type="entry name" value="Actin-like ATPase domain"/>
    <property type="match status" value="1"/>
</dbReference>
<gene>
    <name evidence="1" type="ORF">XFF6991_4943</name>
</gene>
<dbReference type="InterPro" id="IPR000600">
    <property type="entry name" value="ROK"/>
</dbReference>
<dbReference type="Pfam" id="PF00480">
    <property type="entry name" value="ROK"/>
    <property type="match status" value="1"/>
</dbReference>
<reference evidence="1 2" key="1">
    <citation type="submission" date="2017-10" db="EMBL/GenBank/DDBJ databases">
        <authorList>
            <person name="Regsiter A."/>
            <person name="William W."/>
        </authorList>
    </citation>
    <scope>NUCLEOTIDE SEQUENCE [LARGE SCALE GENOMIC DNA]</scope>
    <source>
        <strain evidence="1 2">CFBP6991</strain>
    </source>
</reference>
<dbReference type="EMBL" id="OCZC01000036">
    <property type="protein sequence ID" value="SOO22234.1"/>
    <property type="molecule type" value="Genomic_DNA"/>
</dbReference>